<accession>A0A1F5X5K6</accession>
<evidence type="ECO:0000313" key="1">
    <source>
        <dbReference type="EMBL" id="OGF83147.1"/>
    </source>
</evidence>
<dbReference type="AlphaFoldDB" id="A0A1F5X5K6"/>
<sequence>MENIGFEFSSDAAAELDQITERLKSSRGNAINHGLGKLKWIVEELEQGSRILVERKDGEIVEVEFPEIESMLRWAKFWKGVDRLLTFIKRPFMRFFG</sequence>
<dbReference type="EMBL" id="MFIE01000006">
    <property type="protein sequence ID" value="OGF83147.1"/>
    <property type="molecule type" value="Genomic_DNA"/>
</dbReference>
<comment type="caution">
    <text evidence="1">The sequence shown here is derived from an EMBL/GenBank/DDBJ whole genome shotgun (WGS) entry which is preliminary data.</text>
</comment>
<reference evidence="1 2" key="1">
    <citation type="journal article" date="2016" name="Nat. Commun.">
        <title>Thousands of microbial genomes shed light on interconnected biogeochemical processes in an aquifer system.</title>
        <authorList>
            <person name="Anantharaman K."/>
            <person name="Brown C.T."/>
            <person name="Hug L.A."/>
            <person name="Sharon I."/>
            <person name="Castelle C.J."/>
            <person name="Probst A.J."/>
            <person name="Thomas B.C."/>
            <person name="Singh A."/>
            <person name="Wilkins M.J."/>
            <person name="Karaoz U."/>
            <person name="Brodie E.L."/>
            <person name="Williams K.H."/>
            <person name="Hubbard S.S."/>
            <person name="Banfield J.F."/>
        </authorList>
    </citation>
    <scope>NUCLEOTIDE SEQUENCE [LARGE SCALE GENOMIC DNA]</scope>
</reference>
<organism evidence="1 2">
    <name type="scientific">Candidatus Giovannonibacteria bacterium RIFCSPLOWO2_01_FULL_46_13</name>
    <dbReference type="NCBI Taxonomy" id="1798352"/>
    <lineage>
        <taxon>Bacteria</taxon>
        <taxon>Candidatus Giovannoniibacteriota</taxon>
    </lineage>
</organism>
<name>A0A1F5X5K6_9BACT</name>
<gene>
    <name evidence="1" type="ORF">A3B18_01755</name>
</gene>
<evidence type="ECO:0000313" key="2">
    <source>
        <dbReference type="Proteomes" id="UP000178684"/>
    </source>
</evidence>
<protein>
    <submittedName>
        <fullName evidence="1">Uncharacterized protein</fullName>
    </submittedName>
</protein>
<dbReference type="Proteomes" id="UP000178684">
    <property type="component" value="Unassembled WGS sequence"/>
</dbReference>
<proteinExistence type="predicted"/>